<geneLocation type="plasmid" evidence="1 2">
    <name>p2</name>
</geneLocation>
<reference evidence="1" key="1">
    <citation type="submission" date="2020-04" db="EMBL/GenBank/DDBJ databases">
        <title>A novel bacterium ('Candidatus Sarcina troglodytae' sp. nov.) linked to a protracted, uniformly lethal epizootic among sanctuary western chimpanzees (Pan troglodytes verus) in Sierra Leone.</title>
        <authorList>
            <person name="Owens L.A."/>
            <person name="Colitti B."/>
            <person name="Hirji I."/>
            <person name="Pizaro A."/>
            <person name="Jaffe J.E."/>
            <person name="Moittie S."/>
            <person name="Bishop-Lilly K.A."/>
            <person name="Estrella L.A."/>
            <person name="Voegtly L.J."/>
            <person name="Kuhn J.H."/>
            <person name="Suen G."/>
            <person name="Deblois C.L."/>
            <person name="Dunn C."/>
            <person name="Juan-Salles C."/>
            <person name="Goldberg T.L."/>
        </authorList>
    </citation>
    <scope>NUCLEOTIDE SEQUENCE</scope>
    <source>
        <strain evidence="1">JB2</strain>
    </source>
</reference>
<protein>
    <submittedName>
        <fullName evidence="1">Uncharacterized protein</fullName>
    </submittedName>
</protein>
<proteinExistence type="predicted"/>
<keyword evidence="2" id="KW-1185">Reference proteome</keyword>
<accession>A0ACD1BGH1</accession>
<evidence type="ECO:0000313" key="1">
    <source>
        <dbReference type="EMBL" id="QPJ86664.1"/>
    </source>
</evidence>
<dbReference type="Proteomes" id="UP000594603">
    <property type="component" value="Plasmid p2"/>
</dbReference>
<organism evidence="1 2">
    <name type="scientific">Candidatus Sarcina troglodytae</name>
    <dbReference type="NCBI Taxonomy" id="2726954"/>
    <lineage>
        <taxon>Bacteria</taxon>
        <taxon>Bacillati</taxon>
        <taxon>Bacillota</taxon>
        <taxon>Clostridia</taxon>
        <taxon>Eubacteriales</taxon>
        <taxon>Clostridiaceae</taxon>
        <taxon>Sarcina</taxon>
    </lineage>
</organism>
<dbReference type="EMBL" id="CP051756">
    <property type="protein sequence ID" value="QPJ86664.1"/>
    <property type="molecule type" value="Genomic_DNA"/>
</dbReference>
<sequence>MFNILNLELKRVLKTKGNLIIFSLSIIATIFLSFFCINTQTTDIVLSDGTYNIINGREAIKLDLNRQSKIEGDITEDVLINALNKYKEFNSSSEKMETSSISNKELNTYKELFINILPYSFPKLLDMVENNKSTNLNNLTNEDVSNFYKNRSENQSDNFQYILKLSNTSQVYAKKMESQVKKPFYFSPFIGWDTALNSLRILIILLAIIGCIISTPIFSKEYTSGCDDIMRCTKYGRKHLVLAKLLASNILISILYLTCIIIFLGIELTNLNIKGLNTSIQFIRTLSPVSLTIGQAFIIEIIIGLFSVLSIVNFTLFLSTKSKSLKFIFSASIILVFTPIIFDFIIGSKRTLLSNVFRFLSNLLPSSGLNIHNELVKNFNLYEVGNIVIWSPYIIIASSLFATLFLFIFSVHSYKKHESI</sequence>
<keyword evidence="1" id="KW-0614">Plasmid</keyword>
<gene>
    <name evidence="1" type="ORF">HH195_11870</name>
</gene>
<name>A0ACD1BGH1_9CLOT</name>
<evidence type="ECO:0000313" key="2">
    <source>
        <dbReference type="Proteomes" id="UP000594603"/>
    </source>
</evidence>